<organism evidence="8 9">
    <name type="scientific">Bordetella genomosp. 11</name>
    <dbReference type="NCBI Taxonomy" id="1416808"/>
    <lineage>
        <taxon>Bacteria</taxon>
        <taxon>Pseudomonadati</taxon>
        <taxon>Pseudomonadota</taxon>
        <taxon>Betaproteobacteria</taxon>
        <taxon>Burkholderiales</taxon>
        <taxon>Alcaligenaceae</taxon>
        <taxon>Bordetella</taxon>
    </lineage>
</organism>
<keyword evidence="3 5" id="KW-0238">DNA-binding</keyword>
<dbReference type="PROSITE" id="PS51900">
    <property type="entry name" value="CB"/>
    <property type="match status" value="1"/>
</dbReference>
<feature type="domain" description="Core-binding (CB)" evidence="7">
    <location>
        <begin position="102"/>
        <end position="183"/>
    </location>
</feature>
<dbReference type="InterPro" id="IPR053876">
    <property type="entry name" value="Phage_int_M"/>
</dbReference>
<dbReference type="PANTHER" id="PTHR30629">
    <property type="entry name" value="PROPHAGE INTEGRASE"/>
    <property type="match status" value="1"/>
</dbReference>
<evidence type="ECO:0000256" key="4">
    <source>
        <dbReference type="ARBA" id="ARBA00023172"/>
    </source>
</evidence>
<dbReference type="InterPro" id="IPR013762">
    <property type="entry name" value="Integrase-like_cat_sf"/>
</dbReference>
<evidence type="ECO:0000313" key="9">
    <source>
        <dbReference type="Proteomes" id="UP000215767"/>
    </source>
</evidence>
<dbReference type="AlphaFoldDB" id="A0A261UC82"/>
<gene>
    <name evidence="8" type="ORF">CAL28_08315</name>
</gene>
<protein>
    <recommendedName>
        <fullName evidence="10">Integrase</fullName>
    </recommendedName>
</protein>
<evidence type="ECO:0000256" key="2">
    <source>
        <dbReference type="ARBA" id="ARBA00022908"/>
    </source>
</evidence>
<evidence type="ECO:0008006" key="10">
    <source>
        <dbReference type="Google" id="ProtNLM"/>
    </source>
</evidence>
<proteinExistence type="inferred from homology"/>
<dbReference type="Proteomes" id="UP000215767">
    <property type="component" value="Unassembled WGS sequence"/>
</dbReference>
<dbReference type="Pfam" id="PF22022">
    <property type="entry name" value="Phage_int_M"/>
    <property type="match status" value="1"/>
</dbReference>
<evidence type="ECO:0000259" key="6">
    <source>
        <dbReference type="PROSITE" id="PS51898"/>
    </source>
</evidence>
<dbReference type="Pfam" id="PF00589">
    <property type="entry name" value="Phage_integrase"/>
    <property type="match status" value="1"/>
</dbReference>
<name>A0A261UC82_9BORD</name>
<dbReference type="InterPro" id="IPR038488">
    <property type="entry name" value="Integrase_DNA-bd_sf"/>
</dbReference>
<dbReference type="PANTHER" id="PTHR30629:SF2">
    <property type="entry name" value="PROPHAGE INTEGRASE INTS-RELATED"/>
    <property type="match status" value="1"/>
</dbReference>
<keyword evidence="2" id="KW-0229">DNA integration</keyword>
<sequence length="424" mass="47633">MAGDAKLTEIKLRTAKAGEKSYKLADGGGLYVLVATDGTRYWRYNYRFHGAYRTMSFGIYPEVSAKAAREQHQDARLKLAAGVDPMADRKLQKLTAREEAERDFETIARQMWADQRAAGRSKGYVDSVLEKLEKDVFPWIGKRPISQIQDPEILAILNRVEQRAAETARRLRTICGQVFRYAMARGHAKHDPTASMRGAIITRKGKHFAAITSPDEFGKLLRAMRGYSGELVTRCLLQLSPLVFQRPSELRQARWSEFDLVGNAWGTPMWEIPAQRVDAEGDTKITRTGWESHLVPLSRQAVGVLEALRPLTAHTGLVFKSQRVSEQPLSDGAVRAAVRRLGFAGKMTAHGFRASAWTLAAERLRIDERILELQISHKVSDALGRAYNRTQFLDERVAFMQLWADYLDKLVAGPANPLELVKAA</sequence>
<dbReference type="InterPro" id="IPR025166">
    <property type="entry name" value="Integrase_DNA_bind_dom"/>
</dbReference>
<keyword evidence="4" id="KW-0233">DNA recombination</keyword>
<dbReference type="GO" id="GO:0006310">
    <property type="term" value="P:DNA recombination"/>
    <property type="evidence" value="ECO:0007669"/>
    <property type="project" value="UniProtKB-KW"/>
</dbReference>
<evidence type="ECO:0000256" key="1">
    <source>
        <dbReference type="ARBA" id="ARBA00008857"/>
    </source>
</evidence>
<dbReference type="GO" id="GO:0003677">
    <property type="term" value="F:DNA binding"/>
    <property type="evidence" value="ECO:0007669"/>
    <property type="project" value="UniProtKB-UniRule"/>
</dbReference>
<evidence type="ECO:0000256" key="5">
    <source>
        <dbReference type="PROSITE-ProRule" id="PRU01248"/>
    </source>
</evidence>
<dbReference type="Gene3D" id="1.10.150.130">
    <property type="match status" value="1"/>
</dbReference>
<dbReference type="InterPro" id="IPR011010">
    <property type="entry name" value="DNA_brk_join_enz"/>
</dbReference>
<evidence type="ECO:0000256" key="3">
    <source>
        <dbReference type="ARBA" id="ARBA00023125"/>
    </source>
</evidence>
<dbReference type="InterPro" id="IPR050808">
    <property type="entry name" value="Phage_Integrase"/>
</dbReference>
<dbReference type="Gene3D" id="1.10.443.10">
    <property type="entry name" value="Intergrase catalytic core"/>
    <property type="match status" value="1"/>
</dbReference>
<dbReference type="Gene3D" id="3.30.160.390">
    <property type="entry name" value="Integrase, DNA-binding domain"/>
    <property type="match status" value="1"/>
</dbReference>
<dbReference type="GO" id="GO:0015074">
    <property type="term" value="P:DNA integration"/>
    <property type="evidence" value="ECO:0007669"/>
    <property type="project" value="UniProtKB-KW"/>
</dbReference>
<keyword evidence="9" id="KW-1185">Reference proteome</keyword>
<comment type="caution">
    <text evidence="8">The sequence shown here is derived from an EMBL/GenBank/DDBJ whole genome shotgun (WGS) entry which is preliminary data.</text>
</comment>
<dbReference type="CDD" id="cd00801">
    <property type="entry name" value="INT_P4_C"/>
    <property type="match status" value="1"/>
</dbReference>
<dbReference type="RefSeq" id="WP_094840963.1">
    <property type="nucleotide sequence ID" value="NZ_NEVS01000004.1"/>
</dbReference>
<dbReference type="EMBL" id="NEVS01000004">
    <property type="protein sequence ID" value="OZI59529.1"/>
    <property type="molecule type" value="Genomic_DNA"/>
</dbReference>
<accession>A0A261UC82</accession>
<dbReference type="SUPFAM" id="SSF56349">
    <property type="entry name" value="DNA breaking-rejoining enzymes"/>
    <property type="match status" value="1"/>
</dbReference>
<dbReference type="InterPro" id="IPR010998">
    <property type="entry name" value="Integrase_recombinase_N"/>
</dbReference>
<reference evidence="9" key="1">
    <citation type="submission" date="2017-05" db="EMBL/GenBank/DDBJ databases">
        <title>Complete and WGS of Bordetella genogroups.</title>
        <authorList>
            <person name="Spilker T."/>
            <person name="Lipuma J."/>
        </authorList>
    </citation>
    <scope>NUCLEOTIDE SEQUENCE [LARGE SCALE GENOMIC DNA]</scope>
    <source>
        <strain evidence="9">AU8856</strain>
    </source>
</reference>
<dbReference type="PROSITE" id="PS51898">
    <property type="entry name" value="TYR_RECOMBINASE"/>
    <property type="match status" value="1"/>
</dbReference>
<evidence type="ECO:0000259" key="7">
    <source>
        <dbReference type="PROSITE" id="PS51900"/>
    </source>
</evidence>
<dbReference type="Pfam" id="PF13356">
    <property type="entry name" value="Arm-DNA-bind_3"/>
    <property type="match status" value="1"/>
</dbReference>
<evidence type="ECO:0000313" key="8">
    <source>
        <dbReference type="EMBL" id="OZI59529.1"/>
    </source>
</evidence>
<dbReference type="InterPro" id="IPR044068">
    <property type="entry name" value="CB"/>
</dbReference>
<dbReference type="OrthoDB" id="9775880at2"/>
<feature type="domain" description="Tyr recombinase" evidence="6">
    <location>
        <begin position="207"/>
        <end position="400"/>
    </location>
</feature>
<dbReference type="InterPro" id="IPR002104">
    <property type="entry name" value="Integrase_catalytic"/>
</dbReference>
<comment type="similarity">
    <text evidence="1">Belongs to the 'phage' integrase family.</text>
</comment>